<evidence type="ECO:0000313" key="1">
    <source>
        <dbReference type="EMBL" id="TQE99378.1"/>
    </source>
</evidence>
<accession>A0A540VRL4</accession>
<gene>
    <name evidence="1" type="ORF">FKY71_08900</name>
</gene>
<dbReference type="AlphaFoldDB" id="A0A540VRL4"/>
<organism evidence="1 2">
    <name type="scientific">Spiribacter salinus</name>
    <dbReference type="NCBI Taxonomy" id="1335746"/>
    <lineage>
        <taxon>Bacteria</taxon>
        <taxon>Pseudomonadati</taxon>
        <taxon>Pseudomonadota</taxon>
        <taxon>Gammaproteobacteria</taxon>
        <taxon>Chromatiales</taxon>
        <taxon>Ectothiorhodospiraceae</taxon>
        <taxon>Spiribacter</taxon>
    </lineage>
</organism>
<dbReference type="Pfam" id="PF18906">
    <property type="entry name" value="Phage_tube_2"/>
    <property type="match status" value="1"/>
</dbReference>
<reference evidence="1 2" key="1">
    <citation type="submission" date="2019-06" db="EMBL/GenBank/DDBJ databases">
        <title>Metagenome assembled Genome of Spiribacter salinus SL48-SHIP from the microbial mat of Salt Lake 48 (Novosibirsk region, Russia).</title>
        <authorList>
            <person name="Shipova A."/>
            <person name="Rozanov A.S."/>
            <person name="Bryanskaya A.V."/>
            <person name="Peltek S.E."/>
        </authorList>
    </citation>
    <scope>NUCLEOTIDE SEQUENCE [LARGE SCALE GENOMIC DNA]</scope>
    <source>
        <strain evidence="1">SL48-SHIP-2</strain>
    </source>
</reference>
<sequence>MGNQYLAAQYVTIVALEDDNTETAPYDAVEELLKDASADIVYLDVVGSDGCQIQKDTSAVGNDVARGTSDGKRHALIKERANVTLNIPLRAFLEEGVGPHYGPVLQAAGFAESVDTDDVIYTRGTKNQPALTVYKIWRSSDSDNWKIDYATGVRLSAEFSVEAGSEATVSFTGTGNYHEITDGAEYINADGEVALLKDGDTPVTATSFTQDCQEPMPCRDIVFRFDGDDYEVQSFDLNVNQTVNDVDTINGSGSRSRGVIARGADERSEGSCALVGYTDDLMEDIRAKVYDATEFTWLAVLENGEGRIEMACDNAQLMRWSEAENGNLLQWDIPFALNGDCATLVDDELTITYMPASV</sequence>
<dbReference type="EMBL" id="VIFK01000066">
    <property type="protein sequence ID" value="TQE99378.1"/>
    <property type="molecule type" value="Genomic_DNA"/>
</dbReference>
<proteinExistence type="predicted"/>
<comment type="caution">
    <text evidence="1">The sequence shown here is derived from an EMBL/GenBank/DDBJ whole genome shotgun (WGS) entry which is preliminary data.</text>
</comment>
<dbReference type="Proteomes" id="UP000315400">
    <property type="component" value="Unassembled WGS sequence"/>
</dbReference>
<evidence type="ECO:0000313" key="2">
    <source>
        <dbReference type="Proteomes" id="UP000315400"/>
    </source>
</evidence>
<protein>
    <submittedName>
        <fullName evidence="1">Uncharacterized protein</fullName>
    </submittedName>
</protein>
<dbReference type="InterPro" id="IPR044000">
    <property type="entry name" value="Phage_tube_2"/>
</dbReference>
<name>A0A540VRL4_9GAMM</name>